<accession>A0A6A6IVN4</accession>
<gene>
    <name evidence="2" type="ORF">BU26DRAFT_137985</name>
</gene>
<dbReference type="AlphaFoldDB" id="A0A6A6IVN4"/>
<evidence type="ECO:0000313" key="2">
    <source>
        <dbReference type="EMBL" id="KAF2254436.1"/>
    </source>
</evidence>
<dbReference type="GeneID" id="54573111"/>
<protein>
    <submittedName>
        <fullName evidence="2">Uncharacterized protein</fullName>
    </submittedName>
</protein>
<feature type="region of interest" description="Disordered" evidence="1">
    <location>
        <begin position="1"/>
        <end position="23"/>
    </location>
</feature>
<name>A0A6A6IVN4_9PLEO</name>
<sequence length="63" mass="6945">MGEPTRLTSHLRLRHPSDEPRTASSVTVRAILISQLHVGLSAKSRDSPRHAHMGAYSRLLSTT</sequence>
<dbReference type="RefSeq" id="XP_033689440.1">
    <property type="nucleotide sequence ID" value="XM_033819781.1"/>
</dbReference>
<evidence type="ECO:0000256" key="1">
    <source>
        <dbReference type="SAM" id="MobiDB-lite"/>
    </source>
</evidence>
<evidence type="ECO:0000313" key="3">
    <source>
        <dbReference type="Proteomes" id="UP000800094"/>
    </source>
</evidence>
<dbReference type="EMBL" id="ML987190">
    <property type="protein sequence ID" value="KAF2254436.1"/>
    <property type="molecule type" value="Genomic_DNA"/>
</dbReference>
<dbReference type="Proteomes" id="UP000800094">
    <property type="component" value="Unassembled WGS sequence"/>
</dbReference>
<proteinExistence type="predicted"/>
<organism evidence="2 3">
    <name type="scientific">Trematosphaeria pertusa</name>
    <dbReference type="NCBI Taxonomy" id="390896"/>
    <lineage>
        <taxon>Eukaryota</taxon>
        <taxon>Fungi</taxon>
        <taxon>Dikarya</taxon>
        <taxon>Ascomycota</taxon>
        <taxon>Pezizomycotina</taxon>
        <taxon>Dothideomycetes</taxon>
        <taxon>Pleosporomycetidae</taxon>
        <taxon>Pleosporales</taxon>
        <taxon>Massarineae</taxon>
        <taxon>Trematosphaeriaceae</taxon>
        <taxon>Trematosphaeria</taxon>
    </lineage>
</organism>
<reference evidence="2" key="1">
    <citation type="journal article" date="2020" name="Stud. Mycol.">
        <title>101 Dothideomycetes genomes: a test case for predicting lifestyles and emergence of pathogens.</title>
        <authorList>
            <person name="Haridas S."/>
            <person name="Albert R."/>
            <person name="Binder M."/>
            <person name="Bloem J."/>
            <person name="Labutti K."/>
            <person name="Salamov A."/>
            <person name="Andreopoulos B."/>
            <person name="Baker S."/>
            <person name="Barry K."/>
            <person name="Bills G."/>
            <person name="Bluhm B."/>
            <person name="Cannon C."/>
            <person name="Castanera R."/>
            <person name="Culley D."/>
            <person name="Daum C."/>
            <person name="Ezra D."/>
            <person name="Gonzalez J."/>
            <person name="Henrissat B."/>
            <person name="Kuo A."/>
            <person name="Liang C."/>
            <person name="Lipzen A."/>
            <person name="Lutzoni F."/>
            <person name="Magnuson J."/>
            <person name="Mondo S."/>
            <person name="Nolan M."/>
            <person name="Ohm R."/>
            <person name="Pangilinan J."/>
            <person name="Park H.-J."/>
            <person name="Ramirez L."/>
            <person name="Alfaro M."/>
            <person name="Sun H."/>
            <person name="Tritt A."/>
            <person name="Yoshinaga Y."/>
            <person name="Zwiers L.-H."/>
            <person name="Turgeon B."/>
            <person name="Goodwin S."/>
            <person name="Spatafora J."/>
            <person name="Crous P."/>
            <person name="Grigoriev I."/>
        </authorList>
    </citation>
    <scope>NUCLEOTIDE SEQUENCE</scope>
    <source>
        <strain evidence="2">CBS 122368</strain>
    </source>
</reference>
<keyword evidence="3" id="KW-1185">Reference proteome</keyword>
<feature type="region of interest" description="Disordered" evidence="1">
    <location>
        <begin position="42"/>
        <end position="63"/>
    </location>
</feature>